<dbReference type="Pfam" id="PF00271">
    <property type="entry name" value="Helicase_C"/>
    <property type="match status" value="1"/>
</dbReference>
<evidence type="ECO:0000256" key="10">
    <source>
        <dbReference type="ARBA" id="ARBA00048988"/>
    </source>
</evidence>
<evidence type="ECO:0000256" key="4">
    <source>
        <dbReference type="ARBA" id="ARBA00022806"/>
    </source>
</evidence>
<dbReference type="GO" id="GO:0051321">
    <property type="term" value="P:meiotic cell cycle"/>
    <property type="evidence" value="ECO:0007669"/>
    <property type="project" value="UniProtKB-KW"/>
</dbReference>
<dbReference type="PANTHER" id="PTHR47835">
    <property type="entry name" value="HFM1, ATP DEPENDENT DNA HELICASE HOMOLOG"/>
    <property type="match status" value="1"/>
</dbReference>
<keyword evidence="6" id="KW-0413">Isomerase</keyword>
<evidence type="ECO:0000256" key="11">
    <source>
        <dbReference type="SAM" id="MobiDB-lite"/>
    </source>
</evidence>
<comment type="similarity">
    <text evidence="1">Belongs to the helicase family. SKI2 subfamily.</text>
</comment>
<evidence type="ECO:0000313" key="15">
    <source>
        <dbReference type="Proteomes" id="UP000756132"/>
    </source>
</evidence>
<feature type="region of interest" description="Disordered" evidence="11">
    <location>
        <begin position="1071"/>
        <end position="1100"/>
    </location>
</feature>
<reference evidence="14" key="2">
    <citation type="journal article" date="2022" name="Microb. Genom.">
        <title>A chromosome-scale genome assembly of the tomato pathogen Cladosporium fulvum reveals a compartmentalized genome architecture and the presence of a dispensable chromosome.</title>
        <authorList>
            <person name="Zaccaron A.Z."/>
            <person name="Chen L.H."/>
            <person name="Samaras A."/>
            <person name="Stergiopoulos I."/>
        </authorList>
    </citation>
    <scope>NUCLEOTIDE SEQUENCE</scope>
    <source>
        <strain evidence="14">Race5_Kim</strain>
    </source>
</reference>
<dbReference type="GO" id="GO:0043138">
    <property type="term" value="F:3'-5' DNA helicase activity"/>
    <property type="evidence" value="ECO:0007669"/>
    <property type="project" value="UniProtKB-EC"/>
</dbReference>
<evidence type="ECO:0000256" key="9">
    <source>
        <dbReference type="ARBA" id="ARBA00034808"/>
    </source>
</evidence>
<dbReference type="Pfam" id="PF02889">
    <property type="entry name" value="Sec63"/>
    <property type="match status" value="1"/>
</dbReference>
<feature type="compositionally biased region" description="Basic and acidic residues" evidence="11">
    <location>
        <begin position="1085"/>
        <end position="1097"/>
    </location>
</feature>
<dbReference type="SUPFAM" id="SSF158702">
    <property type="entry name" value="Sec63 N-terminal domain-like"/>
    <property type="match status" value="1"/>
</dbReference>
<feature type="domain" description="Helicase C-terminal" evidence="13">
    <location>
        <begin position="476"/>
        <end position="664"/>
    </location>
</feature>
<reference evidence="14" key="1">
    <citation type="submission" date="2021-12" db="EMBL/GenBank/DDBJ databases">
        <authorList>
            <person name="Zaccaron A."/>
            <person name="Stergiopoulos I."/>
        </authorList>
    </citation>
    <scope>NUCLEOTIDE SEQUENCE</scope>
    <source>
        <strain evidence="14">Race5_Kim</strain>
    </source>
</reference>
<feature type="region of interest" description="Disordered" evidence="11">
    <location>
        <begin position="1178"/>
        <end position="1351"/>
    </location>
</feature>
<evidence type="ECO:0000256" key="2">
    <source>
        <dbReference type="ARBA" id="ARBA00022741"/>
    </source>
</evidence>
<dbReference type="SMART" id="SM00490">
    <property type="entry name" value="HELICc"/>
    <property type="match status" value="1"/>
</dbReference>
<evidence type="ECO:0000256" key="3">
    <source>
        <dbReference type="ARBA" id="ARBA00022801"/>
    </source>
</evidence>
<comment type="catalytic activity">
    <reaction evidence="8">
        <text>Couples ATP hydrolysis with the unwinding of duplex DNA by translocating in the 3'-5' direction.</text>
        <dbReference type="EC" id="5.6.2.4"/>
    </reaction>
</comment>
<evidence type="ECO:0000256" key="8">
    <source>
        <dbReference type="ARBA" id="ARBA00034617"/>
    </source>
</evidence>
<dbReference type="PROSITE" id="PS51192">
    <property type="entry name" value="HELICASE_ATP_BIND_1"/>
    <property type="match status" value="1"/>
</dbReference>
<dbReference type="OrthoDB" id="5575at2759"/>
<keyword evidence="5" id="KW-0067">ATP-binding</keyword>
<gene>
    <name evidence="14" type="ORF">CLAFUR5_05499</name>
</gene>
<dbReference type="EMBL" id="CP090167">
    <property type="protein sequence ID" value="UJO17570.1"/>
    <property type="molecule type" value="Genomic_DNA"/>
</dbReference>
<dbReference type="FunFam" id="1.10.10.10:FF:000012">
    <property type="entry name" value="U5 small nuclear ribonucleoprotein helicase"/>
    <property type="match status" value="1"/>
</dbReference>
<feature type="region of interest" description="Disordered" evidence="11">
    <location>
        <begin position="1369"/>
        <end position="1391"/>
    </location>
</feature>
<dbReference type="EC" id="5.6.2.4" evidence="9"/>
<feature type="region of interest" description="Disordered" evidence="11">
    <location>
        <begin position="91"/>
        <end position="151"/>
    </location>
</feature>
<dbReference type="GO" id="GO:0003676">
    <property type="term" value="F:nucleic acid binding"/>
    <property type="evidence" value="ECO:0007669"/>
    <property type="project" value="InterPro"/>
</dbReference>
<feature type="compositionally biased region" description="Basic and acidic residues" evidence="11">
    <location>
        <begin position="1130"/>
        <end position="1139"/>
    </location>
</feature>
<dbReference type="Gene3D" id="1.10.10.10">
    <property type="entry name" value="Winged helix-like DNA-binding domain superfamily/Winged helix DNA-binding domain"/>
    <property type="match status" value="1"/>
</dbReference>
<dbReference type="CDD" id="cd18795">
    <property type="entry name" value="SF2_C_Ski2"/>
    <property type="match status" value="1"/>
</dbReference>
<evidence type="ECO:0000259" key="13">
    <source>
        <dbReference type="PROSITE" id="PS51194"/>
    </source>
</evidence>
<keyword evidence="7" id="KW-0469">Meiosis</keyword>
<evidence type="ECO:0000259" key="12">
    <source>
        <dbReference type="PROSITE" id="PS51192"/>
    </source>
</evidence>
<dbReference type="SMART" id="SM00487">
    <property type="entry name" value="DEXDc"/>
    <property type="match status" value="1"/>
</dbReference>
<proteinExistence type="inferred from homology"/>
<dbReference type="GO" id="GO:0016787">
    <property type="term" value="F:hydrolase activity"/>
    <property type="evidence" value="ECO:0007669"/>
    <property type="project" value="UniProtKB-KW"/>
</dbReference>
<dbReference type="InterPro" id="IPR057842">
    <property type="entry name" value="WH_MER3"/>
</dbReference>
<keyword evidence="15" id="KW-1185">Reference proteome</keyword>
<keyword evidence="4 14" id="KW-0347">Helicase</keyword>
<keyword evidence="3" id="KW-0378">Hydrolase</keyword>
<dbReference type="OMA" id="VYGYQSH"/>
<comment type="catalytic activity">
    <reaction evidence="10">
        <text>ATP + H2O = ADP + phosphate + H(+)</text>
        <dbReference type="Rhea" id="RHEA:13065"/>
        <dbReference type="ChEBI" id="CHEBI:15377"/>
        <dbReference type="ChEBI" id="CHEBI:15378"/>
        <dbReference type="ChEBI" id="CHEBI:30616"/>
        <dbReference type="ChEBI" id="CHEBI:43474"/>
        <dbReference type="ChEBI" id="CHEBI:456216"/>
        <dbReference type="EC" id="5.6.2.4"/>
    </reaction>
</comment>
<dbReference type="InterPro" id="IPR027417">
    <property type="entry name" value="P-loop_NTPase"/>
</dbReference>
<dbReference type="Proteomes" id="UP000756132">
    <property type="component" value="Chromosome 5"/>
</dbReference>
<dbReference type="KEGG" id="ffu:CLAFUR5_05499"/>
<dbReference type="InterPro" id="IPR004179">
    <property type="entry name" value="Sec63-dom"/>
</dbReference>
<dbReference type="PANTHER" id="PTHR47835:SF3">
    <property type="entry name" value="HELICASE FOR MEIOSIS 1"/>
    <property type="match status" value="1"/>
</dbReference>
<dbReference type="InterPro" id="IPR052247">
    <property type="entry name" value="Meiotic_Crossover_Helicase"/>
</dbReference>
<dbReference type="InterPro" id="IPR011545">
    <property type="entry name" value="DEAD/DEAH_box_helicase_dom"/>
</dbReference>
<organism evidence="14 15">
    <name type="scientific">Passalora fulva</name>
    <name type="common">Tomato leaf mold</name>
    <name type="synonym">Cladosporium fulvum</name>
    <dbReference type="NCBI Taxonomy" id="5499"/>
    <lineage>
        <taxon>Eukaryota</taxon>
        <taxon>Fungi</taxon>
        <taxon>Dikarya</taxon>
        <taxon>Ascomycota</taxon>
        <taxon>Pezizomycotina</taxon>
        <taxon>Dothideomycetes</taxon>
        <taxon>Dothideomycetidae</taxon>
        <taxon>Mycosphaerellales</taxon>
        <taxon>Mycosphaerellaceae</taxon>
        <taxon>Fulvia</taxon>
    </lineage>
</organism>
<sequence>MDEYTFTQLDALDRAYQEPAHRPAHDNGHHAYDNYTHDYQHSNDYYSVPEDEYLHGPQELDAFDEQLLHQPDYDSRHAQATLGRARLSLPSAHVQSRVPRYSQVTPAPTAPQSPNLSRFAMTSTHQRPSSPSPGRPTHISSPAFGASKRHADRAWEQFQPHEAESGQFQHAAGGSFANHGIDLYEEPDPDGGMLPDDLIEPPAPAFRPDYTRSAIVPRSSRDAPPIVQGINLISTRELPDRFRAIFPFPLLNAVQSKCFSVVYKTNDNLVVSAPTGSGKTAILELAICRLINGWSSGSFKIVYQAPTKSLCSERQRDWQAKFGPLGLQVAELTGDTDNSQMRHVQNASIIVTTPEKWDSMTRKWKDHQKLMQMVKLFLIDEVHILKERRGATLEAVVSRMKSIGSSIRFVALSATVPNSQDIATWLGKDLKNPDIPAPREKFGEEFRPVRLQKHVCGYASDSNNNAFAFDKTLNYKLTDIIAKWSHRKPLMVFCWTRKSCNETAQLLANWWSNNGPQNRYWTGPRSPVVVDDKDLQRTVPAGVAVHHAGLSSQDRSKVEQNYLKGEINVICCTSTLAVGVNLPCHMVIIKGTVKYEAAGAKEYSDLEIMQMLGRAGRPQFDDNAVAVIMTRVPRVPFYEKMVSGQEVLESCLHLNLIDHLNAEIGLGTVTNASSAKKWLSGTFLYVRLKDNPEHYKIGDDVDGSNLDERLENICRRAVSRLEQYDLVRGSVKLECTEFGDAMARYCLQFDTMKNCLALPPKAKMSEILSAISQAAEFQDIRFRAGEKFVYKALNKNGSIKFPIPVNVELPAQKISLTIQSVLGAIELPTEDRKHQIEYLQNKTLIFSHIHRLIRCIIDCQLYLEDAISVRNALMLARSFGGQVWDDSPLHINQLEGIGPVYVRKLVSIGIMSIEDLEQTESHRIETVLKKYPPFGAELQEKAKAFPRLRIAMKIIGEPSVKKGHGVTVKVNAEMGFMNAKVPEVFNRQAVYVCLLVDTSDGDLVHFARIGAKKLNKGQEVMFSATLTAPGQTVRGYIMCDNIAGTQRTATLKPEIPFFMFPTAKSAEDLDKQRAAQVKAPNTSKRRAEAVKQPRAQEVDEFGDAGIDDADLAAAEGEGFANIDDLDDSDKEQSQTEKKPGRTAKAPAEYREPVRLENGKWACNHRCQDKTACKHMCCREGTDNKPKPPKPKEPKKSEKSDPKQTQLDLSKKKKSDTSQQESTSQAHSVTSATPVRKRTSSREAQNLARLHDSIPSSKPRVNLLKSTPVAELHRSTAKPGAAKIRPIASMDDDDGSTSDYGLDSLDTDDFLESTQPATHMSRPPDLSHSMDDDDMLDLPENNMYTLTPSYGEGDGEVDLSSFADNIEPTPIPATSTSHFTRHESNLPTQPKNGGIFVTSTSSSSDPNPLALQDLEQLTGTKHHLQDDPAEPSYGYQAKKQKADDQVPEPDIVGDSQALTTFDNVVNTGDAPAEDSTELGPEELQEWFAREFGMDGITFV</sequence>
<dbReference type="InterPro" id="IPR036390">
    <property type="entry name" value="WH_DNA-bd_sf"/>
</dbReference>
<evidence type="ECO:0000256" key="1">
    <source>
        <dbReference type="ARBA" id="ARBA00010140"/>
    </source>
</evidence>
<evidence type="ECO:0000313" key="14">
    <source>
        <dbReference type="EMBL" id="UJO17570.1"/>
    </source>
</evidence>
<dbReference type="Pfam" id="PF23445">
    <property type="entry name" value="WHD_SNRNP200"/>
    <property type="match status" value="1"/>
</dbReference>
<name>A0A9Q8LHH6_PASFU</name>
<feature type="compositionally biased region" description="Basic and acidic residues" evidence="11">
    <location>
        <begin position="1178"/>
        <end position="1201"/>
    </location>
</feature>
<evidence type="ECO:0000256" key="6">
    <source>
        <dbReference type="ARBA" id="ARBA00023235"/>
    </source>
</evidence>
<dbReference type="RefSeq" id="XP_047761936.1">
    <property type="nucleotide sequence ID" value="XM_047904647.1"/>
</dbReference>
<feature type="region of interest" description="Disordered" evidence="11">
    <location>
        <begin position="178"/>
        <end position="203"/>
    </location>
</feature>
<dbReference type="InterPro" id="IPR036388">
    <property type="entry name" value="WH-like_DNA-bd_sf"/>
</dbReference>
<feature type="domain" description="Helicase ATP-binding" evidence="12">
    <location>
        <begin position="260"/>
        <end position="434"/>
    </location>
</feature>
<protein>
    <recommendedName>
        <fullName evidence="9">DNA 3'-5' helicase</fullName>
        <ecNumber evidence="9">5.6.2.4</ecNumber>
    </recommendedName>
</protein>
<dbReference type="GeneID" id="71985377"/>
<feature type="region of interest" description="Disordered" evidence="11">
    <location>
        <begin position="1120"/>
        <end position="1152"/>
    </location>
</feature>
<dbReference type="SUPFAM" id="SSF46785">
    <property type="entry name" value="Winged helix' DNA-binding domain"/>
    <property type="match status" value="1"/>
</dbReference>
<dbReference type="GO" id="GO:0005524">
    <property type="term" value="F:ATP binding"/>
    <property type="evidence" value="ECO:0007669"/>
    <property type="project" value="UniProtKB-KW"/>
</dbReference>
<dbReference type="FunFam" id="1.10.3380.10:FF:000012">
    <property type="entry name" value="DEAD/DEAH box DNA helicase"/>
    <property type="match status" value="1"/>
</dbReference>
<dbReference type="Gene3D" id="1.10.3380.10">
    <property type="entry name" value="Sec63 N-terminal domain-like domain"/>
    <property type="match status" value="1"/>
</dbReference>
<dbReference type="PROSITE" id="PS51194">
    <property type="entry name" value="HELICASE_CTER"/>
    <property type="match status" value="1"/>
</dbReference>
<dbReference type="InterPro" id="IPR001650">
    <property type="entry name" value="Helicase_C-like"/>
</dbReference>
<dbReference type="SUPFAM" id="SSF52540">
    <property type="entry name" value="P-loop containing nucleoside triphosphate hydrolases"/>
    <property type="match status" value="1"/>
</dbReference>
<keyword evidence="2" id="KW-0547">Nucleotide-binding</keyword>
<evidence type="ECO:0000256" key="5">
    <source>
        <dbReference type="ARBA" id="ARBA00022840"/>
    </source>
</evidence>
<dbReference type="SMART" id="SM00973">
    <property type="entry name" value="Sec63"/>
    <property type="match status" value="1"/>
</dbReference>
<feature type="compositionally biased region" description="Polar residues" evidence="11">
    <location>
        <begin position="102"/>
        <end position="129"/>
    </location>
</feature>
<accession>A0A9Q8LHH6</accession>
<dbReference type="InterPro" id="IPR014001">
    <property type="entry name" value="Helicase_ATP-bd"/>
</dbReference>
<dbReference type="Pfam" id="PF00270">
    <property type="entry name" value="DEAD"/>
    <property type="match status" value="1"/>
</dbReference>
<dbReference type="Gene3D" id="3.40.50.300">
    <property type="entry name" value="P-loop containing nucleotide triphosphate hydrolases"/>
    <property type="match status" value="2"/>
</dbReference>
<evidence type="ECO:0000256" key="7">
    <source>
        <dbReference type="ARBA" id="ARBA00023254"/>
    </source>
</evidence>